<dbReference type="SUPFAM" id="SSF51126">
    <property type="entry name" value="Pectin lyase-like"/>
    <property type="match status" value="1"/>
</dbReference>
<dbReference type="HOGENOM" id="CLU_471493_0_0_10"/>
<dbReference type="InterPro" id="IPR011050">
    <property type="entry name" value="Pectin_lyase_fold/virulence"/>
</dbReference>
<keyword evidence="3" id="KW-1185">Reference proteome</keyword>
<dbReference type="Proteomes" id="UP000007486">
    <property type="component" value="Chromosome"/>
</dbReference>
<evidence type="ECO:0008006" key="4">
    <source>
        <dbReference type="Google" id="ProtNLM"/>
    </source>
</evidence>
<dbReference type="InterPro" id="IPR042278">
    <property type="entry name" value="Mfa-like_1_N"/>
</dbReference>
<dbReference type="KEGG" id="bsa:Bacsa_1622"/>
<dbReference type="PROSITE" id="PS51257">
    <property type="entry name" value="PROKAR_LIPOPROTEIN"/>
    <property type="match status" value="1"/>
</dbReference>
<feature type="signal peptide" evidence="1">
    <location>
        <begin position="1"/>
        <end position="18"/>
    </location>
</feature>
<dbReference type="Pfam" id="PF13149">
    <property type="entry name" value="Mfa_like_1"/>
    <property type="match status" value="1"/>
</dbReference>
<accession>F0R061</accession>
<dbReference type="Gene3D" id="2.60.40.2620">
    <property type="entry name" value="Fimbrillin-like"/>
    <property type="match status" value="1"/>
</dbReference>
<evidence type="ECO:0000256" key="1">
    <source>
        <dbReference type="SAM" id="SignalP"/>
    </source>
</evidence>
<evidence type="ECO:0000313" key="3">
    <source>
        <dbReference type="Proteomes" id="UP000007486"/>
    </source>
</evidence>
<dbReference type="STRING" id="667015.Bacsa_1622"/>
<dbReference type="eggNOG" id="COG5295">
    <property type="taxonomic scope" value="Bacteria"/>
</dbReference>
<proteinExistence type="predicted"/>
<protein>
    <recommendedName>
        <fullName evidence="4">GLUG domain-containing protein</fullName>
    </recommendedName>
</protein>
<dbReference type="AlphaFoldDB" id="F0R061"/>
<dbReference type="InterPro" id="IPR025049">
    <property type="entry name" value="Mfa-like_1"/>
</dbReference>
<dbReference type="EMBL" id="CP002530">
    <property type="protein sequence ID" value="ADY36187.1"/>
    <property type="molecule type" value="Genomic_DNA"/>
</dbReference>
<evidence type="ECO:0000313" key="2">
    <source>
        <dbReference type="EMBL" id="ADY36187.1"/>
    </source>
</evidence>
<keyword evidence="1" id="KW-0732">Signal</keyword>
<gene>
    <name evidence="2" type="ordered locus">Bacsa_1622</name>
</gene>
<sequence>MKKIAAYLFFLFSLFAGCVNEHVGESPSLVVIRGGQIQCAGRAAEENTRFQAGDVVSFFSQGGIEADNVCLTYENGMWKHGGALSWNTSGKDASFTAFYPCFESGDWDYYDEDGFLEDIIFAKGEVSSEMFIELGFQHLFSKIIFEVDGEMNEQIQHITFTPSVQIESVLPLTGEIVLTGTPAEPFQIEKQSDGIYSFFVPSAHEVTIDIQITTSEGKQLPLATTASQSYQSGYQYTYHLAPEVHEVGIYTVEDFIAFTHLINGMSYPGRTLDEFGETVDGRTTYYLRNDLHFTEETSKDVQPIGFRSSTDSRNNWAFKDCFDGGGYTLRGLQIITVDKTSSQGLFAYIDGQGVVKNLNMENCSYVNANINNTTQRVGILAGWNEGTIIGCHIKGGKIENKKYGNAGGMVCNNKGRVLNCVVNDMQFIGNAMYVGGFCYDNSADKDIINCCVAQCSFMNNDLAGGLCYNVSAGSNILNCYVFSLDAENTDAGVLFYKGNKGSDTTINCYYQGDVSLKPIYNTFTYKGAVYAYDSDFTVTDKGCSLLEALNGWVEDNQGKYSGYSLDYWQKGDENIPFIHQSSQ</sequence>
<feature type="chain" id="PRO_5003257401" description="GLUG domain-containing protein" evidence="1">
    <location>
        <begin position="19"/>
        <end position="583"/>
    </location>
</feature>
<organism evidence="2 3">
    <name type="scientific">Phocaeicola salanitronis (strain DSM 18170 / JCM 13657 / CCUG 60908 / BL78)</name>
    <name type="common">Bacteroides salanitronis</name>
    <dbReference type="NCBI Taxonomy" id="667015"/>
    <lineage>
        <taxon>Bacteria</taxon>
        <taxon>Pseudomonadati</taxon>
        <taxon>Bacteroidota</taxon>
        <taxon>Bacteroidia</taxon>
        <taxon>Bacteroidales</taxon>
        <taxon>Bacteroidaceae</taxon>
        <taxon>Phocaeicola</taxon>
    </lineage>
</organism>
<reference evidence="2 3" key="1">
    <citation type="journal article" date="2011" name="Stand. Genomic Sci.">
        <title>Complete genome sequence of Bacteroides salanitronis type strain (BL78).</title>
        <authorList>
            <person name="Gronow S."/>
            <person name="Held B."/>
            <person name="Lucas S."/>
            <person name="Lapidus A."/>
            <person name="Del Rio T.G."/>
            <person name="Nolan M."/>
            <person name="Tice H."/>
            <person name="Deshpande S."/>
            <person name="Cheng J.F."/>
            <person name="Pitluck S."/>
            <person name="Liolios K."/>
            <person name="Pagani I."/>
            <person name="Ivanova N."/>
            <person name="Mavromatis K."/>
            <person name="Pati A."/>
            <person name="Tapia R."/>
            <person name="Han C."/>
            <person name="Goodwin L."/>
            <person name="Chen A."/>
            <person name="Palaniappan K."/>
            <person name="Land M."/>
            <person name="Hauser L."/>
            <person name="Chang Y.J."/>
            <person name="Jeffries C.D."/>
            <person name="Brambilla E.M."/>
            <person name="Rohde M."/>
            <person name="Goker M."/>
            <person name="Detter J.C."/>
            <person name="Woyke T."/>
            <person name="Bristow J."/>
            <person name="Markowitz V."/>
            <person name="Hugenholtz P."/>
            <person name="Kyrpides N.C."/>
            <person name="Klenk H.P."/>
            <person name="Eisen J.A."/>
        </authorList>
    </citation>
    <scope>NUCLEOTIDE SEQUENCE [LARGE SCALE GENOMIC DNA]</scope>
    <source>
        <strain evidence="2 3">DSM 18170</strain>
    </source>
</reference>
<dbReference type="RefSeq" id="WP_013617618.1">
    <property type="nucleotide sequence ID" value="NC_015164.1"/>
</dbReference>
<dbReference type="OrthoDB" id="1050432at2"/>
<dbReference type="CDD" id="cd13120">
    <property type="entry name" value="BF2867_like_N"/>
    <property type="match status" value="1"/>
</dbReference>
<name>F0R061_PHOSB</name>